<feature type="domain" description="SMP-30/Gluconolactonase/LRE-like region" evidence="2">
    <location>
        <begin position="38"/>
        <end position="247"/>
    </location>
</feature>
<dbReference type="Gene3D" id="2.120.10.30">
    <property type="entry name" value="TolB, C-terminal domain"/>
    <property type="match status" value="1"/>
</dbReference>
<dbReference type="RefSeq" id="WP_311485978.1">
    <property type="nucleotide sequence ID" value="NZ_JAVRHP010000224.1"/>
</dbReference>
<feature type="signal peptide" evidence="1">
    <location>
        <begin position="1"/>
        <end position="23"/>
    </location>
</feature>
<reference evidence="3 4" key="1">
    <citation type="submission" date="2023-09" db="EMBL/GenBank/DDBJ databases">
        <authorList>
            <person name="Rey-Velasco X."/>
        </authorList>
    </citation>
    <scope>NUCLEOTIDE SEQUENCE [LARGE SCALE GENOMIC DNA]</scope>
    <source>
        <strain evidence="3 4">F297</strain>
    </source>
</reference>
<proteinExistence type="predicted"/>
<gene>
    <name evidence="3" type="ORF">RM529_17210</name>
</gene>
<keyword evidence="4" id="KW-1185">Reference proteome</keyword>
<organism evidence="3 4">
    <name type="scientific">Autumnicola edwardsiae</name>
    <dbReference type="NCBI Taxonomy" id="3075594"/>
    <lineage>
        <taxon>Bacteria</taxon>
        <taxon>Pseudomonadati</taxon>
        <taxon>Bacteroidota</taxon>
        <taxon>Flavobacteriia</taxon>
        <taxon>Flavobacteriales</taxon>
        <taxon>Flavobacteriaceae</taxon>
        <taxon>Autumnicola</taxon>
    </lineage>
</organism>
<accession>A0ABU3CZW4</accession>
<evidence type="ECO:0000256" key="1">
    <source>
        <dbReference type="SAM" id="SignalP"/>
    </source>
</evidence>
<evidence type="ECO:0000313" key="3">
    <source>
        <dbReference type="EMBL" id="MDT0651885.1"/>
    </source>
</evidence>
<evidence type="ECO:0000313" key="4">
    <source>
        <dbReference type="Proteomes" id="UP001248819"/>
    </source>
</evidence>
<dbReference type="Proteomes" id="UP001248819">
    <property type="component" value="Unassembled WGS sequence"/>
</dbReference>
<name>A0ABU3CZW4_9FLAO</name>
<dbReference type="InterPro" id="IPR013658">
    <property type="entry name" value="SGL"/>
</dbReference>
<dbReference type="EMBL" id="JAVRHP010000224">
    <property type="protein sequence ID" value="MDT0651885.1"/>
    <property type="molecule type" value="Genomic_DNA"/>
</dbReference>
<feature type="chain" id="PRO_5047061341" evidence="1">
    <location>
        <begin position="24"/>
        <end position="263"/>
    </location>
</feature>
<comment type="caution">
    <text evidence="3">The sequence shown here is derived from an EMBL/GenBank/DDBJ whole genome shotgun (WGS) entry which is preliminary data.</text>
</comment>
<keyword evidence="1" id="KW-0732">Signal</keyword>
<protein>
    <submittedName>
        <fullName evidence="3">SMP-30/gluconolactonase/LRE family protein</fullName>
    </submittedName>
</protein>
<sequence length="263" mass="28752">MNLKSLFSAATIILFGAISSAQHSEVSLIKKVEGFSHPESVVIDDASDFMYVSNMADDVPGDGFISRLSADGTMETREWITGLKDPKGLLIDGDKLYVTNNTEIIEIDINKGEISKTVKVEDATSLNDITTDNNGDLYISDSGKSAIYKLESGADEATEWLNSKDLEYVNGVLYVNGKLYAGGWGSNNEPGNMIMVNPEDKSIEKISSEGIGNLDGVQKIDNETFYISDWGTGKIYRINTDGKKEEILTSEKSSGDILYLNKE</sequence>
<dbReference type="Pfam" id="PF08450">
    <property type="entry name" value="SGL"/>
    <property type="match status" value="1"/>
</dbReference>
<evidence type="ECO:0000259" key="2">
    <source>
        <dbReference type="Pfam" id="PF08450"/>
    </source>
</evidence>
<dbReference type="SUPFAM" id="SSF101898">
    <property type="entry name" value="NHL repeat"/>
    <property type="match status" value="1"/>
</dbReference>
<feature type="non-terminal residue" evidence="3">
    <location>
        <position position="263"/>
    </location>
</feature>
<dbReference type="InterPro" id="IPR011042">
    <property type="entry name" value="6-blade_b-propeller_TolB-like"/>
</dbReference>